<dbReference type="InterPro" id="IPR018392">
    <property type="entry name" value="LysM"/>
</dbReference>
<feature type="region of interest" description="Disordered" evidence="1">
    <location>
        <begin position="94"/>
        <end position="122"/>
    </location>
</feature>
<accession>T1J056</accession>
<proteinExistence type="predicted"/>
<reference evidence="4" key="1">
    <citation type="submission" date="2011-05" db="EMBL/GenBank/DDBJ databases">
        <authorList>
            <person name="Richards S.R."/>
            <person name="Qu J."/>
            <person name="Jiang H."/>
            <person name="Jhangiani S.N."/>
            <person name="Agravi P."/>
            <person name="Goodspeed R."/>
            <person name="Gross S."/>
            <person name="Mandapat C."/>
            <person name="Jackson L."/>
            <person name="Mathew T."/>
            <person name="Pu L."/>
            <person name="Thornton R."/>
            <person name="Saada N."/>
            <person name="Wilczek-Boney K.B."/>
            <person name="Lee S."/>
            <person name="Kovar C."/>
            <person name="Wu Y."/>
            <person name="Scherer S.E."/>
            <person name="Worley K.C."/>
            <person name="Muzny D.M."/>
            <person name="Gibbs R."/>
        </authorList>
    </citation>
    <scope>NUCLEOTIDE SEQUENCE</scope>
    <source>
        <strain evidence="4">Brora</strain>
    </source>
</reference>
<keyword evidence="4" id="KW-1185">Reference proteome</keyword>
<organism evidence="3 4">
    <name type="scientific">Strigamia maritima</name>
    <name type="common">European centipede</name>
    <name type="synonym">Geophilus maritimus</name>
    <dbReference type="NCBI Taxonomy" id="126957"/>
    <lineage>
        <taxon>Eukaryota</taxon>
        <taxon>Metazoa</taxon>
        <taxon>Ecdysozoa</taxon>
        <taxon>Arthropoda</taxon>
        <taxon>Myriapoda</taxon>
        <taxon>Chilopoda</taxon>
        <taxon>Pleurostigmophora</taxon>
        <taxon>Geophilomorpha</taxon>
        <taxon>Linotaeniidae</taxon>
        <taxon>Strigamia</taxon>
    </lineage>
</organism>
<dbReference type="SUPFAM" id="SSF54106">
    <property type="entry name" value="LysM domain"/>
    <property type="match status" value="1"/>
</dbReference>
<reference evidence="3" key="2">
    <citation type="submission" date="2015-02" db="UniProtKB">
        <authorList>
            <consortium name="EnsemblMetazoa"/>
        </authorList>
    </citation>
    <scope>IDENTIFICATION</scope>
</reference>
<sequence>MAECGGTDRNERTSIASLAKAHKMYGATSNHAKSRKDSLNFIKHTVMPEDTLQGIALKYGVTTEEIRRINKIWLNDSLYLRPLLDIPLANDCQTSQNSDLVSKSDSKSDEFTSNSQNTESEQTLADILSRIDSTIAETKSKVKKMESNNDSTFDNSFHRRSHPQSLLRASSDPNVAPHPVIMTQGRRVRSSLQRLEQAQDELFEL</sequence>
<dbReference type="InterPro" id="IPR036779">
    <property type="entry name" value="LysM_dom_sf"/>
</dbReference>
<feature type="compositionally biased region" description="Polar residues" evidence="1">
    <location>
        <begin position="111"/>
        <end position="122"/>
    </location>
</feature>
<feature type="domain" description="LysM" evidence="2">
    <location>
        <begin position="42"/>
        <end position="86"/>
    </location>
</feature>
<dbReference type="Pfam" id="PF01476">
    <property type="entry name" value="LysM"/>
    <property type="match status" value="1"/>
</dbReference>
<dbReference type="PhylomeDB" id="T1J056"/>
<dbReference type="OMA" id="ADIFPQR"/>
<dbReference type="EnsemblMetazoa" id="SMAR006895-RA">
    <property type="protein sequence ID" value="SMAR006895-PA"/>
    <property type="gene ID" value="SMAR006895"/>
</dbReference>
<dbReference type="AlphaFoldDB" id="T1J056"/>
<dbReference type="Proteomes" id="UP000014500">
    <property type="component" value="Unassembled WGS sequence"/>
</dbReference>
<dbReference type="PANTHER" id="PTHR20932">
    <property type="entry name" value="LYSM AND PUTATIVE PEPTIDOGLYCAN-BINDING DOMAIN-CONTAINING PROTEIN"/>
    <property type="match status" value="1"/>
</dbReference>
<dbReference type="EMBL" id="JH431732">
    <property type="status" value="NOT_ANNOTATED_CDS"/>
    <property type="molecule type" value="Genomic_DNA"/>
</dbReference>
<dbReference type="STRING" id="126957.T1J056"/>
<dbReference type="InterPro" id="IPR045030">
    <property type="entry name" value="LYSM1-4"/>
</dbReference>
<dbReference type="HOGENOM" id="CLU_079453_2_0_1"/>
<feature type="region of interest" description="Disordered" evidence="1">
    <location>
        <begin position="139"/>
        <end position="176"/>
    </location>
</feature>
<evidence type="ECO:0000259" key="2">
    <source>
        <dbReference type="PROSITE" id="PS51782"/>
    </source>
</evidence>
<evidence type="ECO:0000313" key="4">
    <source>
        <dbReference type="Proteomes" id="UP000014500"/>
    </source>
</evidence>
<evidence type="ECO:0000313" key="3">
    <source>
        <dbReference type="EnsemblMetazoa" id="SMAR006895-PA"/>
    </source>
</evidence>
<protein>
    <recommendedName>
        <fullName evidence="2">LysM domain-containing protein</fullName>
    </recommendedName>
</protein>
<dbReference type="CDD" id="cd00118">
    <property type="entry name" value="LysM"/>
    <property type="match status" value="1"/>
</dbReference>
<name>T1J056_STRMM</name>
<dbReference type="PROSITE" id="PS51782">
    <property type="entry name" value="LYSM"/>
    <property type="match status" value="1"/>
</dbReference>
<dbReference type="SMART" id="SM00257">
    <property type="entry name" value="LysM"/>
    <property type="match status" value="1"/>
</dbReference>
<dbReference type="eggNOG" id="ENOG502S7MZ">
    <property type="taxonomic scope" value="Eukaryota"/>
</dbReference>
<dbReference type="Gene3D" id="3.10.350.10">
    <property type="entry name" value="LysM domain"/>
    <property type="match status" value="1"/>
</dbReference>
<feature type="compositionally biased region" description="Polar residues" evidence="1">
    <location>
        <begin position="163"/>
        <end position="173"/>
    </location>
</feature>
<dbReference type="PANTHER" id="PTHR20932:SF8">
    <property type="entry name" value="LD22649P"/>
    <property type="match status" value="1"/>
</dbReference>
<evidence type="ECO:0000256" key="1">
    <source>
        <dbReference type="SAM" id="MobiDB-lite"/>
    </source>
</evidence>